<accession>A0A4Z1P373</accession>
<sequence>MTRVAQQAAIPKFMPTSSPELDTLLETIRSKVFVPSYLNKSQLKLVRSTKAKTQLENDPVYATFGDEEIRLAHLDVTKDQPRKAVLLQFKDMAKEAKDWANLPALLEGWHHARPNTPTNMLAEVVKQANKAGRLSTIIQCLWQVEKNGLSLADPILRSTIFQSIRNNAKESGWGTSTKKSLKQIQTVLELMEKPGHCGSRIVSDSDPRAEIFPIGLALELAARRAQNDFGGKDEEGLVATYFKRLNSAIDQQKSELSNFSIKKIESPGRFLSHHLPAWHGLKLAKQILGKSVSAESRKAAEKHEKDIESKLNLAYEAAHAAKVGSRPNADDGDVRHGALAEWRSSRGQSTRRSRV</sequence>
<gene>
    <name evidence="2" type="ORF">E6O75_ATG02271</name>
</gene>
<feature type="compositionally biased region" description="Basic and acidic residues" evidence="1">
    <location>
        <begin position="328"/>
        <end position="338"/>
    </location>
</feature>
<evidence type="ECO:0000256" key="1">
    <source>
        <dbReference type="SAM" id="MobiDB-lite"/>
    </source>
</evidence>
<feature type="region of interest" description="Disordered" evidence="1">
    <location>
        <begin position="320"/>
        <end position="355"/>
    </location>
</feature>
<dbReference type="AlphaFoldDB" id="A0A4Z1P373"/>
<reference evidence="2 3" key="1">
    <citation type="submission" date="2019-04" db="EMBL/GenBank/DDBJ databases">
        <title>High contiguity whole genome sequence and gene annotation resource for two Venturia nashicola isolates.</title>
        <authorList>
            <person name="Prokchorchik M."/>
            <person name="Won K."/>
            <person name="Lee Y."/>
            <person name="Choi E.D."/>
            <person name="Segonzac C."/>
            <person name="Sohn K.H."/>
        </authorList>
    </citation>
    <scope>NUCLEOTIDE SEQUENCE [LARGE SCALE GENOMIC DNA]</scope>
    <source>
        <strain evidence="2 3">PRI2</strain>
    </source>
</reference>
<organism evidence="2 3">
    <name type="scientific">Venturia nashicola</name>
    <dbReference type="NCBI Taxonomy" id="86259"/>
    <lineage>
        <taxon>Eukaryota</taxon>
        <taxon>Fungi</taxon>
        <taxon>Dikarya</taxon>
        <taxon>Ascomycota</taxon>
        <taxon>Pezizomycotina</taxon>
        <taxon>Dothideomycetes</taxon>
        <taxon>Pleosporomycetidae</taxon>
        <taxon>Venturiales</taxon>
        <taxon>Venturiaceae</taxon>
        <taxon>Venturia</taxon>
    </lineage>
</organism>
<comment type="caution">
    <text evidence="2">The sequence shown here is derived from an EMBL/GenBank/DDBJ whole genome shotgun (WGS) entry which is preliminary data.</text>
</comment>
<dbReference type="EMBL" id="SNSC02000007">
    <property type="protein sequence ID" value="TID23097.1"/>
    <property type="molecule type" value="Genomic_DNA"/>
</dbReference>
<evidence type="ECO:0000313" key="3">
    <source>
        <dbReference type="Proteomes" id="UP000298493"/>
    </source>
</evidence>
<protein>
    <submittedName>
        <fullName evidence="2">Uncharacterized protein</fullName>
    </submittedName>
</protein>
<dbReference type="Proteomes" id="UP000298493">
    <property type="component" value="Unassembled WGS sequence"/>
</dbReference>
<proteinExistence type="predicted"/>
<evidence type="ECO:0000313" key="2">
    <source>
        <dbReference type="EMBL" id="TID23097.1"/>
    </source>
</evidence>
<keyword evidence="3" id="KW-1185">Reference proteome</keyword>
<name>A0A4Z1P373_9PEZI</name>